<dbReference type="VEuPathDB" id="FungiDB:BO83DRAFT_94909"/>
<dbReference type="EMBL" id="MSFU01000021">
    <property type="protein sequence ID" value="PWY67765.1"/>
    <property type="molecule type" value="Genomic_DNA"/>
</dbReference>
<dbReference type="OrthoDB" id="4062651at2759"/>
<dbReference type="GO" id="GO:0005524">
    <property type="term" value="F:ATP binding"/>
    <property type="evidence" value="ECO:0007669"/>
    <property type="project" value="InterPro"/>
</dbReference>
<feature type="compositionally biased region" description="Basic residues" evidence="1">
    <location>
        <begin position="91"/>
        <end position="100"/>
    </location>
</feature>
<dbReference type="InterPro" id="IPR000719">
    <property type="entry name" value="Prot_kinase_dom"/>
</dbReference>
<keyword evidence="2" id="KW-1133">Transmembrane helix</keyword>
<feature type="transmembrane region" description="Helical" evidence="2">
    <location>
        <begin position="6"/>
        <end position="23"/>
    </location>
</feature>
<keyword evidence="2" id="KW-0812">Transmembrane</keyword>
<dbReference type="GO" id="GO:0004672">
    <property type="term" value="F:protein kinase activity"/>
    <property type="evidence" value="ECO:0007669"/>
    <property type="project" value="InterPro"/>
</dbReference>
<dbReference type="GeneID" id="37059698"/>
<evidence type="ECO:0000313" key="4">
    <source>
        <dbReference type="EMBL" id="PWY67765.1"/>
    </source>
</evidence>
<dbReference type="Pfam" id="PF00069">
    <property type="entry name" value="Pkinase"/>
    <property type="match status" value="1"/>
</dbReference>
<name>A0A317V140_ASPEC</name>
<evidence type="ECO:0000256" key="2">
    <source>
        <dbReference type="SAM" id="Phobius"/>
    </source>
</evidence>
<proteinExistence type="predicted"/>
<dbReference type="AlphaFoldDB" id="A0A317V140"/>
<dbReference type="InterPro" id="IPR011009">
    <property type="entry name" value="Kinase-like_dom_sf"/>
</dbReference>
<feature type="domain" description="Protein kinase" evidence="3">
    <location>
        <begin position="117"/>
        <end position="485"/>
    </location>
</feature>
<gene>
    <name evidence="4" type="ORF">BO83DRAFT_94909</name>
</gene>
<comment type="caution">
    <text evidence="4">The sequence shown here is derived from an EMBL/GenBank/DDBJ whole genome shotgun (WGS) entry which is preliminary data.</text>
</comment>
<evidence type="ECO:0000259" key="3">
    <source>
        <dbReference type="PROSITE" id="PS50011"/>
    </source>
</evidence>
<dbReference type="SUPFAM" id="SSF56112">
    <property type="entry name" value="Protein kinase-like (PK-like)"/>
    <property type="match status" value="1"/>
</dbReference>
<evidence type="ECO:0000313" key="5">
    <source>
        <dbReference type="Proteomes" id="UP000246171"/>
    </source>
</evidence>
<accession>A0A317V140</accession>
<organism evidence="4 5">
    <name type="scientific">Aspergillus eucalypticola (strain CBS 122712 / IBT 29274)</name>
    <dbReference type="NCBI Taxonomy" id="1448314"/>
    <lineage>
        <taxon>Eukaryota</taxon>
        <taxon>Fungi</taxon>
        <taxon>Dikarya</taxon>
        <taxon>Ascomycota</taxon>
        <taxon>Pezizomycotina</taxon>
        <taxon>Eurotiomycetes</taxon>
        <taxon>Eurotiomycetidae</taxon>
        <taxon>Eurotiales</taxon>
        <taxon>Aspergillaceae</taxon>
        <taxon>Aspergillus</taxon>
        <taxon>Aspergillus subgen. Circumdati</taxon>
    </lineage>
</organism>
<sequence>MVPHYYIYFTLLHFYIVYTTLYSKRGKMPSTIAIAKNYLCFKLPFSEYSFSFPSVPFPWHTQSHTHAHTTATISEANTDTTIISEESPLLPHHHHHHHHLQQQQQNNTPQSLKDKYGTCTTILHYGNSSSVRLYTNTNTTTNTTTNTNTKRKIIHVIKTLRPTPFSTKQTLKSTLESLLSSTLYHPHLLHTIDIIPNSRGETCLVSEYCELGDLGTYISSSSASHGDSVMPVREADKILYQIMSAVEFLHEMGVVHGCVCVENVLIFSGDASGNGNGVCVKLGDLGDARVLDSQLSHDHVGVKDGGGDGGYCAAWKEDVYPLVRGLSMGIGKFEELEGRCDRRKRINPYAAPEVLHHPPSPSPYSSAYSSAYRRRGYGNPSLGVAGDDDPRAVDIWAVGIIYLVLRLGRILWRSASEEDGRYAEYLAGRKRREGYGVIEGLGGVRLSLFSTSCSCWWLGILGVVVLTCGVCVCDRHNAETWYTRC</sequence>
<reference evidence="4" key="1">
    <citation type="submission" date="2016-12" db="EMBL/GenBank/DDBJ databases">
        <title>The genomes of Aspergillus section Nigri reveals drivers in fungal speciation.</title>
        <authorList>
            <consortium name="DOE Joint Genome Institute"/>
            <person name="Vesth T.C."/>
            <person name="Nybo J."/>
            <person name="Theobald S."/>
            <person name="Brandl J."/>
            <person name="Frisvad J.C."/>
            <person name="Nielsen K.F."/>
            <person name="Lyhne E.K."/>
            <person name="Kogle M.E."/>
            <person name="Kuo A."/>
            <person name="Riley R."/>
            <person name="Clum A."/>
            <person name="Nolan M."/>
            <person name="Lipzen A."/>
            <person name="Salamov A."/>
            <person name="Henrissat B."/>
            <person name="Wiebenga A."/>
            <person name="De vries R.P."/>
            <person name="Grigoriev I.V."/>
            <person name="Mortensen U.H."/>
            <person name="Andersen M.R."/>
            <person name="Baker S.E."/>
        </authorList>
    </citation>
    <scope>NUCLEOTIDE SEQUENCE</scope>
    <source>
        <strain evidence="4">CBS 122712</strain>
    </source>
</reference>
<evidence type="ECO:0000256" key="1">
    <source>
        <dbReference type="SAM" id="MobiDB-lite"/>
    </source>
</evidence>
<dbReference type="PROSITE" id="PS50011">
    <property type="entry name" value="PROTEIN_KINASE_DOM"/>
    <property type="match status" value="1"/>
</dbReference>
<feature type="region of interest" description="Disordered" evidence="1">
    <location>
        <begin position="91"/>
        <end position="111"/>
    </location>
</feature>
<dbReference type="PANTHER" id="PTHR44167">
    <property type="entry name" value="OVARIAN-SPECIFIC SERINE/THREONINE-PROTEIN KINASE LOK-RELATED"/>
    <property type="match status" value="1"/>
</dbReference>
<dbReference type="Gene3D" id="1.10.510.10">
    <property type="entry name" value="Transferase(Phosphotransferase) domain 1"/>
    <property type="match status" value="1"/>
</dbReference>
<dbReference type="PANTHER" id="PTHR44167:SF24">
    <property type="entry name" value="SERINE_THREONINE-PROTEIN KINASE CHK2"/>
    <property type="match status" value="1"/>
</dbReference>
<keyword evidence="2" id="KW-0472">Membrane</keyword>
<keyword evidence="5" id="KW-1185">Reference proteome</keyword>
<dbReference type="Gene3D" id="3.30.200.20">
    <property type="entry name" value="Phosphorylase Kinase, domain 1"/>
    <property type="match status" value="1"/>
</dbReference>
<dbReference type="RefSeq" id="XP_025385703.1">
    <property type="nucleotide sequence ID" value="XM_025537736.1"/>
</dbReference>
<protein>
    <submittedName>
        <fullName evidence="4">Kinase-like protein</fullName>
    </submittedName>
</protein>
<dbReference type="Proteomes" id="UP000246171">
    <property type="component" value="Unassembled WGS sequence"/>
</dbReference>